<dbReference type="Pfam" id="PF00646">
    <property type="entry name" value="F-box"/>
    <property type="match status" value="1"/>
</dbReference>
<dbReference type="AlphaFoldDB" id="M3CMP2"/>
<sequence>MFLPLLHPTLITASEEEQQPALSAAQRVLGIGELLENILLFVNQADLLRCRRVSSKFLQTVTSSKPLRRALFLEVDDSSSSNNIRYQNVNPLAPTWFRQKKIGYRSSTIAAGIDLVDLWAQSQLACDDNHVKPLWHRMHISQSKTKTCVIPVGAWATIFFRRSFPDGMTFLDLQTSLISAFEIRKGRKSSLERLRELSEDNSVLIYWS</sequence>
<protein>
    <recommendedName>
        <fullName evidence="1">F-box domain-containing protein</fullName>
    </recommendedName>
</protein>
<dbReference type="SUPFAM" id="SSF81383">
    <property type="entry name" value="F-box domain"/>
    <property type="match status" value="1"/>
</dbReference>
<dbReference type="InterPro" id="IPR036047">
    <property type="entry name" value="F-box-like_dom_sf"/>
</dbReference>
<accession>M3CMP2</accession>
<evidence type="ECO:0000313" key="2">
    <source>
        <dbReference type="EMBL" id="EMF15078.1"/>
    </source>
</evidence>
<reference evidence="2 3" key="1">
    <citation type="journal article" date="2012" name="PLoS Pathog.">
        <title>Diverse lifestyles and strategies of plant pathogenesis encoded in the genomes of eighteen Dothideomycetes fungi.</title>
        <authorList>
            <person name="Ohm R.A."/>
            <person name="Feau N."/>
            <person name="Henrissat B."/>
            <person name="Schoch C.L."/>
            <person name="Horwitz B.A."/>
            <person name="Barry K.W."/>
            <person name="Condon B.J."/>
            <person name="Copeland A.C."/>
            <person name="Dhillon B."/>
            <person name="Glaser F."/>
            <person name="Hesse C.N."/>
            <person name="Kosti I."/>
            <person name="LaButti K."/>
            <person name="Lindquist E.A."/>
            <person name="Lucas S."/>
            <person name="Salamov A.A."/>
            <person name="Bradshaw R.E."/>
            <person name="Ciuffetti L."/>
            <person name="Hamelin R.C."/>
            <person name="Kema G.H.J."/>
            <person name="Lawrence C."/>
            <person name="Scott J.A."/>
            <person name="Spatafora J.W."/>
            <person name="Turgeon B.G."/>
            <person name="de Wit P.J.G.M."/>
            <person name="Zhong S."/>
            <person name="Goodwin S.B."/>
            <person name="Grigoriev I.V."/>
        </authorList>
    </citation>
    <scope>NUCLEOTIDE SEQUENCE [LARGE SCALE GENOMIC DNA]</scope>
    <source>
        <strain evidence="2 3">SO2202</strain>
    </source>
</reference>
<evidence type="ECO:0000259" key="1">
    <source>
        <dbReference type="Pfam" id="PF00646"/>
    </source>
</evidence>
<proteinExistence type="predicted"/>
<dbReference type="RefSeq" id="XP_016763199.1">
    <property type="nucleotide sequence ID" value="XM_016907537.1"/>
</dbReference>
<keyword evidence="3" id="KW-1185">Reference proteome</keyword>
<dbReference type="EMBL" id="KB456261">
    <property type="protein sequence ID" value="EMF15078.1"/>
    <property type="molecule type" value="Genomic_DNA"/>
</dbReference>
<feature type="domain" description="F-box" evidence="1">
    <location>
        <begin position="33"/>
        <end position="67"/>
    </location>
</feature>
<organism evidence="2 3">
    <name type="scientific">Sphaerulina musiva (strain SO2202)</name>
    <name type="common">Poplar stem canker fungus</name>
    <name type="synonym">Septoria musiva</name>
    <dbReference type="NCBI Taxonomy" id="692275"/>
    <lineage>
        <taxon>Eukaryota</taxon>
        <taxon>Fungi</taxon>
        <taxon>Dikarya</taxon>
        <taxon>Ascomycota</taxon>
        <taxon>Pezizomycotina</taxon>
        <taxon>Dothideomycetes</taxon>
        <taxon>Dothideomycetidae</taxon>
        <taxon>Mycosphaerellales</taxon>
        <taxon>Mycosphaerellaceae</taxon>
        <taxon>Sphaerulina</taxon>
    </lineage>
</organism>
<name>M3CMP2_SPHMS</name>
<evidence type="ECO:0000313" key="3">
    <source>
        <dbReference type="Proteomes" id="UP000016931"/>
    </source>
</evidence>
<gene>
    <name evidence="2" type="ORF">SEPMUDRAFT_153987</name>
</gene>
<dbReference type="GeneID" id="27904674"/>
<dbReference type="HOGENOM" id="CLU_1321630_0_0_1"/>
<dbReference type="OrthoDB" id="3636857at2759"/>
<dbReference type="InterPro" id="IPR001810">
    <property type="entry name" value="F-box_dom"/>
</dbReference>
<dbReference type="Proteomes" id="UP000016931">
    <property type="component" value="Unassembled WGS sequence"/>
</dbReference>